<dbReference type="Proteomes" id="UP000002494">
    <property type="component" value="Chromosome 5"/>
</dbReference>
<name>A0ABK0M375_RAT</name>
<dbReference type="Ensembl" id="ENSRNOT00000138510.1">
    <property type="protein sequence ID" value="ENSRNOP00000108979.1"/>
    <property type="gene ID" value="ENSRNOG00000084969.1"/>
</dbReference>
<feature type="region of interest" description="Disordered" evidence="1">
    <location>
        <begin position="306"/>
        <end position="348"/>
    </location>
</feature>
<feature type="compositionally biased region" description="Polar residues" evidence="1">
    <location>
        <begin position="825"/>
        <end position="840"/>
    </location>
</feature>
<feature type="compositionally biased region" description="Low complexity" evidence="1">
    <location>
        <begin position="310"/>
        <end position="323"/>
    </location>
</feature>
<reference evidence="2" key="1">
    <citation type="submission" date="2024-01" db="EMBL/GenBank/DDBJ databases">
        <title>GRCr8: a new rat reference genome assembly contstructed from accurate long reads and long range scaffolding.</title>
        <authorList>
            <person name="Doris P.A."/>
            <person name="Kalbfleisch T."/>
            <person name="Li K."/>
            <person name="Howe K."/>
            <person name="Wood J."/>
        </authorList>
    </citation>
    <scope>NUCLEOTIDE SEQUENCE [LARGE SCALE GENOMIC DNA]</scope>
    <source>
        <strain evidence="2">Brown Norway</strain>
    </source>
</reference>
<dbReference type="GeneTree" id="ENSGT00500000045816"/>
<feature type="compositionally biased region" description="Low complexity" evidence="1">
    <location>
        <begin position="611"/>
        <end position="623"/>
    </location>
</feature>
<feature type="compositionally biased region" description="Low complexity" evidence="1">
    <location>
        <begin position="266"/>
        <end position="276"/>
    </location>
</feature>
<evidence type="ECO:0000313" key="2">
    <source>
        <dbReference type="Ensembl" id="ENSRNOP00000108979.1"/>
    </source>
</evidence>
<feature type="compositionally biased region" description="Polar residues" evidence="1">
    <location>
        <begin position="241"/>
        <end position="255"/>
    </location>
</feature>
<feature type="compositionally biased region" description="Low complexity" evidence="1">
    <location>
        <begin position="742"/>
        <end position="768"/>
    </location>
</feature>
<feature type="compositionally biased region" description="Low complexity" evidence="1">
    <location>
        <begin position="485"/>
        <end position="495"/>
    </location>
</feature>
<proteinExistence type="predicted"/>
<organism evidence="2 3">
    <name type="scientific">Rattus norvegicus</name>
    <name type="common">Rat</name>
    <dbReference type="NCBI Taxonomy" id="10116"/>
    <lineage>
        <taxon>Eukaryota</taxon>
        <taxon>Metazoa</taxon>
        <taxon>Chordata</taxon>
        <taxon>Craniata</taxon>
        <taxon>Vertebrata</taxon>
        <taxon>Euteleostomi</taxon>
        <taxon>Mammalia</taxon>
        <taxon>Eutheria</taxon>
        <taxon>Euarchontoglires</taxon>
        <taxon>Glires</taxon>
        <taxon>Rodentia</taxon>
        <taxon>Myomorpha</taxon>
        <taxon>Muroidea</taxon>
        <taxon>Muridae</taxon>
        <taxon>Murinae</taxon>
        <taxon>Rattus</taxon>
    </lineage>
</organism>
<protein>
    <submittedName>
        <fullName evidence="2">Uncharacterized protein</fullName>
    </submittedName>
</protein>
<sequence>MLIFLAYLHLALPTVLFPFPSSLFPFPSSPMTSSPPFLLKISTPATAPQADCPNNYSFPPASPSSFRKGFTPVFTVQVPVAPGKEFSDHLSCTAGLSPNAGNRFTNPPFPCLTISSPCLPRPMPTPPPPPPSLSSPSAGERCSFEPFSPLLGRLYSQEPAGSSPSSPCFDRFSLQGSPSPHQRGHYCNCIGSPETPRSCPQSPRLCYVTSPPLIHQPPRANPVTSPQLTHITLETGPVISTPLTPRSQRNYSTVSPLPHRPLRTGLPVSPSLPRPSVETRPLTSATISHRVLETGPVMPYWSSGRSYNDPPLSSASSPPSGNPYHDHPLPPDSCEPKPQLDVSLGKNGCGPPLSSQAVVSGSPISPQEGCIHYSHLCPDSQISVPRSPYCVINLPPESADSPSSSLPQALHKPCLGSFLWEPGGNSYLILSPGTVISGPPCPTESSPSQYPYPSLYFPAPPDNQSPNNPGQPPKSPKGYNKSSLPTPVTPQTKPPKSSESRRAPCKCRSLVNTPHHTPPNHPKSHKTNPCPQPPSQPFGLSSLLMEPSITTTSNSGPKELPPESAVLKTAPTSCPHSSPCNPALSSRYPKSSPQAPPPVSPCNTHMYSVGPPTSHLSPLSSPLNQSTHLPNDQHVILPCGTYSVPRGPPPPYSKPVAPPCSTHIYSFIPLRTPFDPRCLPVVPRARFCSTTIPCGVHTYAVTSPSPPANPTQIPYSCPFPPSKSSSNCCSTSASSTIVCSDYQSSDNQSNHQNKSQSQSQSSPLHNPSKSPPRRDNFESTSRSRSNSPPQNNTQDCSENAHTSAIHHKRSWKQSSSAPDDKNKNQSKSSQHGKNSGQIKSPSVKKK</sequence>
<evidence type="ECO:0000256" key="1">
    <source>
        <dbReference type="SAM" id="MobiDB-lite"/>
    </source>
</evidence>
<feature type="region of interest" description="Disordered" evidence="1">
    <location>
        <begin position="237"/>
        <end position="289"/>
    </location>
</feature>
<feature type="compositionally biased region" description="Pro residues" evidence="1">
    <location>
        <begin position="458"/>
        <end position="475"/>
    </location>
</feature>
<reference evidence="2" key="3">
    <citation type="submission" date="2025-09" db="UniProtKB">
        <authorList>
            <consortium name="Ensembl"/>
        </authorList>
    </citation>
    <scope>IDENTIFICATION</scope>
    <source>
        <strain evidence="2">Brown Norway</strain>
    </source>
</reference>
<feature type="region of interest" description="Disordered" evidence="1">
    <location>
        <begin position="742"/>
        <end position="846"/>
    </location>
</feature>
<feature type="compositionally biased region" description="Polar residues" evidence="1">
    <location>
        <begin position="570"/>
        <end position="593"/>
    </location>
</feature>
<accession>A0ABK0M375</accession>
<feature type="region of interest" description="Disordered" evidence="1">
    <location>
        <begin position="439"/>
        <end position="627"/>
    </location>
</feature>
<feature type="compositionally biased region" description="Low complexity" evidence="1">
    <location>
        <begin position="445"/>
        <end position="457"/>
    </location>
</feature>
<reference evidence="2" key="2">
    <citation type="submission" date="2025-08" db="UniProtKB">
        <authorList>
            <consortium name="Ensembl"/>
        </authorList>
    </citation>
    <scope>IDENTIFICATION</scope>
    <source>
        <strain evidence="2">Brown Norway</strain>
    </source>
</reference>
<evidence type="ECO:0000313" key="3">
    <source>
        <dbReference type="Proteomes" id="UP000002494"/>
    </source>
</evidence>
<keyword evidence="3" id="KW-1185">Reference proteome</keyword>
<feature type="compositionally biased region" description="Low complexity" evidence="1">
    <location>
        <begin position="779"/>
        <end position="794"/>
    </location>
</feature>